<dbReference type="Pfam" id="PF01882">
    <property type="entry name" value="DUF58"/>
    <property type="match status" value="1"/>
</dbReference>
<gene>
    <name evidence="2" type="ORF">EDC29_104235</name>
</gene>
<organism evidence="2 3">
    <name type="scientific">Marichromatium gracile</name>
    <name type="common">Chromatium gracile</name>
    <dbReference type="NCBI Taxonomy" id="1048"/>
    <lineage>
        <taxon>Bacteria</taxon>
        <taxon>Pseudomonadati</taxon>
        <taxon>Pseudomonadota</taxon>
        <taxon>Gammaproteobacteria</taxon>
        <taxon>Chromatiales</taxon>
        <taxon>Chromatiaceae</taxon>
        <taxon>Marichromatium</taxon>
    </lineage>
</organism>
<evidence type="ECO:0000313" key="2">
    <source>
        <dbReference type="EMBL" id="TCW36443.1"/>
    </source>
</evidence>
<accession>A0A4R4ABR4</accession>
<feature type="domain" description="DUF58" evidence="1">
    <location>
        <begin position="53"/>
        <end position="266"/>
    </location>
</feature>
<comment type="caution">
    <text evidence="2">The sequence shown here is derived from an EMBL/GenBank/DDBJ whole genome shotgun (WGS) entry which is preliminary data.</text>
</comment>
<dbReference type="AlphaFoldDB" id="A0A4R4ABR4"/>
<dbReference type="SUPFAM" id="SSF53300">
    <property type="entry name" value="vWA-like"/>
    <property type="match status" value="1"/>
</dbReference>
<dbReference type="InterPro" id="IPR002881">
    <property type="entry name" value="DUF58"/>
</dbReference>
<evidence type="ECO:0000313" key="3">
    <source>
        <dbReference type="Proteomes" id="UP000295247"/>
    </source>
</evidence>
<dbReference type="RefSeq" id="WP_132229461.1">
    <property type="nucleotide sequence ID" value="NZ_NRRH01000052.1"/>
</dbReference>
<dbReference type="EMBL" id="SMDC01000004">
    <property type="protein sequence ID" value="TCW36443.1"/>
    <property type="molecule type" value="Genomic_DNA"/>
</dbReference>
<proteinExistence type="predicted"/>
<evidence type="ECO:0000259" key="1">
    <source>
        <dbReference type="Pfam" id="PF01882"/>
    </source>
</evidence>
<dbReference type="Proteomes" id="UP000295247">
    <property type="component" value="Unassembled WGS sequence"/>
</dbReference>
<reference evidence="2 3" key="1">
    <citation type="submission" date="2019-03" db="EMBL/GenBank/DDBJ databases">
        <title>Genomic Encyclopedia of Type Strains, Phase IV (KMG-IV): sequencing the most valuable type-strain genomes for metagenomic binning, comparative biology and taxonomic classification.</title>
        <authorList>
            <person name="Goeker M."/>
        </authorList>
    </citation>
    <scope>NUCLEOTIDE SEQUENCE [LARGE SCALE GENOMIC DNA]</scope>
    <source>
        <strain evidence="2 3">DSM 203</strain>
    </source>
</reference>
<dbReference type="PANTHER" id="PTHR33608">
    <property type="entry name" value="BLL2464 PROTEIN"/>
    <property type="match status" value="1"/>
</dbReference>
<name>A0A4R4ABR4_MARGR</name>
<dbReference type="InterPro" id="IPR036465">
    <property type="entry name" value="vWFA_dom_sf"/>
</dbReference>
<dbReference type="PANTHER" id="PTHR33608:SF12">
    <property type="entry name" value="DUF58 DOMAIN-CONTAINING PROTEIN"/>
    <property type="match status" value="1"/>
</dbReference>
<sequence>MPETSALAVGVAELVGLRARASGLDLAPRARVLAARGGAHPSRLRGRGMEFAESRPYQPGDEPRHMDWRVTARAGEAHVKCFREERERPVWLCVDQRATMRFATRVAFKSVIAARVAALLGWAALARGDRVGGLVFDDHAIRLHPPAARARGLLALFESLAAPAATSAETAMTLQTALARLDRVVRPGALVVLVSDLAGLGAGRDPSLTRLGRGAELVWVQIEDVLECEPPPPGRYPVLAAGRRGWLDLRGSRRRAAWAEARAAARAQIVEQARAHRAHLLRLRTDQDPAAALARGLGLRPGGGR</sequence>
<protein>
    <submittedName>
        <fullName evidence="2">Uncharacterized protein DUF58</fullName>
    </submittedName>
</protein>